<sequence>MASLVQDGSGIEKMERFVAETDAYRQHSVQDLISLKGKTAVITGGARGLGLAIARGCAELGANIAALDVLLEPSEEFANLTSDLDVTAKYYSVDVTDNDKLRATFEAITVQFGSIDCLVTAAGIGLGGPLVAYEKSAIERIISINVTGTILSSQLAVQQMTKQGTGGAIVHVSSIGGHAGIPGQTNSIYCASKGAILAFTKSLAVELAESHIRVNSISPGFFLTNMTPGYLKQDLALLEKFESSMPMKRFADRSELKSTVAFLLSPASSYITGQDIAVDGGILAC</sequence>
<dbReference type="SUPFAM" id="SSF51735">
    <property type="entry name" value="NAD(P)-binding Rossmann-fold domains"/>
    <property type="match status" value="1"/>
</dbReference>
<gene>
    <name evidence="4" type="ORF">H2204_003283</name>
</gene>
<dbReference type="Proteomes" id="UP001172681">
    <property type="component" value="Unassembled WGS sequence"/>
</dbReference>
<organism evidence="4 5">
    <name type="scientific">Knufia peltigerae</name>
    <dbReference type="NCBI Taxonomy" id="1002370"/>
    <lineage>
        <taxon>Eukaryota</taxon>
        <taxon>Fungi</taxon>
        <taxon>Dikarya</taxon>
        <taxon>Ascomycota</taxon>
        <taxon>Pezizomycotina</taxon>
        <taxon>Eurotiomycetes</taxon>
        <taxon>Chaetothyriomycetidae</taxon>
        <taxon>Chaetothyriales</taxon>
        <taxon>Trichomeriaceae</taxon>
        <taxon>Knufia</taxon>
    </lineage>
</organism>
<dbReference type="Pfam" id="PF13561">
    <property type="entry name" value="adh_short_C2"/>
    <property type="match status" value="1"/>
</dbReference>
<keyword evidence="5" id="KW-1185">Reference proteome</keyword>
<evidence type="ECO:0000313" key="5">
    <source>
        <dbReference type="Proteomes" id="UP001172681"/>
    </source>
</evidence>
<comment type="caution">
    <text evidence="4">The sequence shown here is derived from an EMBL/GenBank/DDBJ whole genome shotgun (WGS) entry which is preliminary data.</text>
</comment>
<dbReference type="PRINTS" id="PR00081">
    <property type="entry name" value="GDHRDH"/>
</dbReference>
<protein>
    <submittedName>
        <fullName evidence="4">Uncharacterized protein</fullName>
    </submittedName>
</protein>
<keyword evidence="3" id="KW-0560">Oxidoreductase</keyword>
<dbReference type="EMBL" id="JAPDRN010000014">
    <property type="protein sequence ID" value="KAJ9640654.1"/>
    <property type="molecule type" value="Genomic_DNA"/>
</dbReference>
<dbReference type="PANTHER" id="PTHR43008">
    <property type="entry name" value="BENZIL REDUCTASE"/>
    <property type="match status" value="1"/>
</dbReference>
<dbReference type="InterPro" id="IPR036291">
    <property type="entry name" value="NAD(P)-bd_dom_sf"/>
</dbReference>
<proteinExistence type="inferred from homology"/>
<comment type="similarity">
    <text evidence="1">Belongs to the short-chain dehydrogenases/reductases (SDR) family.</text>
</comment>
<dbReference type="FunFam" id="3.40.50.720:FF:000084">
    <property type="entry name" value="Short-chain dehydrogenase reductase"/>
    <property type="match status" value="1"/>
</dbReference>
<evidence type="ECO:0000256" key="2">
    <source>
        <dbReference type="ARBA" id="ARBA00022857"/>
    </source>
</evidence>
<accession>A0AA39D0W7</accession>
<dbReference type="Gene3D" id="3.40.50.720">
    <property type="entry name" value="NAD(P)-binding Rossmann-like Domain"/>
    <property type="match status" value="1"/>
</dbReference>
<evidence type="ECO:0000313" key="4">
    <source>
        <dbReference type="EMBL" id="KAJ9640654.1"/>
    </source>
</evidence>
<reference evidence="4" key="1">
    <citation type="submission" date="2022-10" db="EMBL/GenBank/DDBJ databases">
        <title>Culturing micro-colonial fungi from biological soil crusts in the Mojave desert and describing Neophaeococcomyces mojavensis, and introducing the new genera and species Taxawa tesnikishii.</title>
        <authorList>
            <person name="Kurbessoian T."/>
            <person name="Stajich J.E."/>
        </authorList>
    </citation>
    <scope>NUCLEOTIDE SEQUENCE</scope>
    <source>
        <strain evidence="4">TK_35</strain>
    </source>
</reference>
<evidence type="ECO:0000256" key="3">
    <source>
        <dbReference type="ARBA" id="ARBA00023002"/>
    </source>
</evidence>
<evidence type="ECO:0000256" key="1">
    <source>
        <dbReference type="ARBA" id="ARBA00006484"/>
    </source>
</evidence>
<name>A0AA39D0W7_9EURO</name>
<dbReference type="PANTHER" id="PTHR43008:SF4">
    <property type="entry name" value="CHAIN DEHYDROGENASE, PUTATIVE (AFU_ORTHOLOGUE AFUA_4G08710)-RELATED"/>
    <property type="match status" value="1"/>
</dbReference>
<dbReference type="GO" id="GO:0050664">
    <property type="term" value="F:oxidoreductase activity, acting on NAD(P)H, oxygen as acceptor"/>
    <property type="evidence" value="ECO:0007669"/>
    <property type="project" value="TreeGrafter"/>
</dbReference>
<dbReference type="GO" id="GO:0016616">
    <property type="term" value="F:oxidoreductase activity, acting on the CH-OH group of donors, NAD or NADP as acceptor"/>
    <property type="evidence" value="ECO:0007669"/>
    <property type="project" value="UniProtKB-ARBA"/>
</dbReference>
<dbReference type="InterPro" id="IPR002347">
    <property type="entry name" value="SDR_fam"/>
</dbReference>
<dbReference type="PRINTS" id="PR00080">
    <property type="entry name" value="SDRFAMILY"/>
</dbReference>
<dbReference type="AlphaFoldDB" id="A0AA39D0W7"/>
<keyword evidence="2" id="KW-0521">NADP</keyword>